<evidence type="ECO:0000313" key="3">
    <source>
        <dbReference type="Proteomes" id="UP000034581"/>
    </source>
</evidence>
<gene>
    <name evidence="2" type="ORF">UR67_C0001G0038</name>
</gene>
<dbReference type="EMBL" id="LBQB01000001">
    <property type="protein sequence ID" value="KKP70129.1"/>
    <property type="molecule type" value="Genomic_DNA"/>
</dbReference>
<comment type="caution">
    <text evidence="2">The sequence shown here is derived from an EMBL/GenBank/DDBJ whole genome shotgun (WGS) entry which is preliminary data.</text>
</comment>
<evidence type="ECO:0000256" key="1">
    <source>
        <dbReference type="SAM" id="MobiDB-lite"/>
    </source>
</evidence>
<evidence type="ECO:0000313" key="2">
    <source>
        <dbReference type="EMBL" id="KKP70129.1"/>
    </source>
</evidence>
<sequence length="235" mass="26642">MYRIYVFFPGKGFGFIEHPDFQDGLYFHVTALTNQPEYGANLRELYLDNVTIGPNPKKFGQKQVVSATLVGQPPKGQRCFDPEPNHQDQYQQVRTPTRTPIQSYDQPYRSHLVEPPAAPRQSLTPKVSSSIPTASPEYSLEVLRQAIADFEANPTEVNAENLKDVRKKKARKGKGEEWEKLNMQAMCLYIPFFVNLALNQGDLARARKYYAGGLDVGVEFEPKVVAQFQEDQKGD</sequence>
<reference evidence="2 3" key="1">
    <citation type="journal article" date="2015" name="Nature">
        <title>rRNA introns, odd ribosomes, and small enigmatic genomes across a large radiation of phyla.</title>
        <authorList>
            <person name="Brown C.T."/>
            <person name="Hug L.A."/>
            <person name="Thomas B.C."/>
            <person name="Sharon I."/>
            <person name="Castelle C.J."/>
            <person name="Singh A."/>
            <person name="Wilkins M.J."/>
            <person name="Williams K.H."/>
            <person name="Banfield J.F."/>
        </authorList>
    </citation>
    <scope>NUCLEOTIDE SEQUENCE [LARGE SCALE GENOMIC DNA]</scope>
</reference>
<accession>A0A0G0BKX4</accession>
<feature type="compositionally biased region" description="Polar residues" evidence="1">
    <location>
        <begin position="87"/>
        <end position="105"/>
    </location>
</feature>
<proteinExistence type="predicted"/>
<name>A0A0G0BKX4_UNCC3</name>
<dbReference type="AlphaFoldDB" id="A0A0G0BKX4"/>
<feature type="compositionally biased region" description="Polar residues" evidence="1">
    <location>
        <begin position="121"/>
        <end position="131"/>
    </location>
</feature>
<dbReference type="Proteomes" id="UP000034581">
    <property type="component" value="Unassembled WGS sequence"/>
</dbReference>
<protein>
    <recommendedName>
        <fullName evidence="4">CSD domain-containing protein</fullName>
    </recommendedName>
</protein>
<feature type="region of interest" description="Disordered" evidence="1">
    <location>
        <begin position="81"/>
        <end position="131"/>
    </location>
</feature>
<evidence type="ECO:0008006" key="4">
    <source>
        <dbReference type="Google" id="ProtNLM"/>
    </source>
</evidence>
<organism evidence="2 3">
    <name type="scientific">candidate division CPR3 bacterium GW2011_GWF2_35_18</name>
    <dbReference type="NCBI Taxonomy" id="1618350"/>
    <lineage>
        <taxon>Bacteria</taxon>
        <taxon>Bacteria division CPR3</taxon>
    </lineage>
</organism>